<reference evidence="2" key="1">
    <citation type="submission" date="2023-08" db="EMBL/GenBank/DDBJ databases">
        <title>Black Yeasts Isolated from many extreme environments.</title>
        <authorList>
            <person name="Coleine C."/>
            <person name="Stajich J.E."/>
            <person name="Selbmann L."/>
        </authorList>
    </citation>
    <scope>NUCLEOTIDE SEQUENCE</scope>
    <source>
        <strain evidence="2">CCFEE 5810</strain>
    </source>
</reference>
<sequence length="205" mass="23247">MNPIQLYTLHGLNGIVGCLSVAVLALASTVFYYDSQQYYGVPLPVDIRDATPILLMWAGVHGIIDAMTLFFVLRAFRRNVFKTLRARQFHDHLFLYVGLFVAARNLVVLTYVFAVYNGARHFPLDVRDHSGYLTYETWACGTKGYTQGMCNSLRATRWILVPLTMFGVALAGTVFWTWMHRKKERQVGEGEGLVTREDGGQEDEN</sequence>
<feature type="transmembrane region" description="Helical" evidence="1">
    <location>
        <begin position="93"/>
        <end position="116"/>
    </location>
</feature>
<dbReference type="AlphaFoldDB" id="A0AAN7W0L9"/>
<keyword evidence="1" id="KW-0812">Transmembrane</keyword>
<dbReference type="EMBL" id="JAVRQU010000018">
    <property type="protein sequence ID" value="KAK5693114.1"/>
    <property type="molecule type" value="Genomic_DNA"/>
</dbReference>
<keyword evidence="1" id="KW-1133">Transmembrane helix</keyword>
<protein>
    <submittedName>
        <fullName evidence="2">Uncharacterized protein</fullName>
    </submittedName>
</protein>
<proteinExistence type="predicted"/>
<organism evidence="2 3">
    <name type="scientific">Elasticomyces elasticus</name>
    <dbReference type="NCBI Taxonomy" id="574655"/>
    <lineage>
        <taxon>Eukaryota</taxon>
        <taxon>Fungi</taxon>
        <taxon>Dikarya</taxon>
        <taxon>Ascomycota</taxon>
        <taxon>Pezizomycotina</taxon>
        <taxon>Dothideomycetes</taxon>
        <taxon>Dothideomycetidae</taxon>
        <taxon>Mycosphaerellales</taxon>
        <taxon>Teratosphaeriaceae</taxon>
        <taxon>Elasticomyces</taxon>
    </lineage>
</organism>
<gene>
    <name evidence="2" type="ORF">LTR97_010590</name>
</gene>
<feature type="transmembrane region" description="Helical" evidence="1">
    <location>
        <begin position="53"/>
        <end position="73"/>
    </location>
</feature>
<feature type="transmembrane region" description="Helical" evidence="1">
    <location>
        <begin position="12"/>
        <end position="33"/>
    </location>
</feature>
<keyword evidence="1" id="KW-0472">Membrane</keyword>
<evidence type="ECO:0000313" key="2">
    <source>
        <dbReference type="EMBL" id="KAK5693114.1"/>
    </source>
</evidence>
<comment type="caution">
    <text evidence="2">The sequence shown here is derived from an EMBL/GenBank/DDBJ whole genome shotgun (WGS) entry which is preliminary data.</text>
</comment>
<name>A0AAN7W0L9_9PEZI</name>
<dbReference type="Proteomes" id="UP001310594">
    <property type="component" value="Unassembled WGS sequence"/>
</dbReference>
<evidence type="ECO:0000313" key="3">
    <source>
        <dbReference type="Proteomes" id="UP001310594"/>
    </source>
</evidence>
<feature type="transmembrane region" description="Helical" evidence="1">
    <location>
        <begin position="158"/>
        <end position="178"/>
    </location>
</feature>
<accession>A0AAN7W0L9</accession>
<evidence type="ECO:0000256" key="1">
    <source>
        <dbReference type="SAM" id="Phobius"/>
    </source>
</evidence>